<sequence length="714" mass="81607">METESDVNQPACEELCVLCLLESNERHSLAEQTNVCHGSILDALCKHFWITETGCRGRYVCAACWEMLYPFHKFYIEIERLHAAKLPARIKREQHSTGQDEEEHLPQHGSTIQFEALHDANGFITSLNEVYVKESYSHSESDGTNGDDGSDADSDVPLSELRKAAAGNGRVARSSQHTSALFDGIGLSLCRINENKLQIVCHECFRQSKRAADEAVDNDELLQDATYYTFAGLMKHYRKEHRTAGYAVCCSRKYTRRRTLKIHVRSHGKRVVHRCLPCGIKFRKQESLNDHNLLMHTAEEAKQHKCDKCSKAFATEDLLSSHRTWHENVERKNIACNVCNVFFASFPALEKHRTLHHPGPDGPEGTASLSPADPHGTPDPTDDKLTESQYRTRVSAEEISAQDEFIKRYCVLSCAQCDYIADTFALLRQHATDAHEARTSEVLCCDRTYSKRQSLYEHCLVHENPDCFRCGVCGKQYSSSRSLQAHKTRIHTPAAERPFCCEVCGETFVKSYLLMQHMVHHLAKQKKLNYCSECQRSFTTARVLKNHQQTYHGASFSWICDVCAKGFNSRPQFENHRLTHSVEGKTQLKHQCEECHKWLRNKKSYQQHRIRCHANTGPVSCQFCGKKSVNASALQSHIHLHHVERPDYPCKYCKKSFKTSLRLREHEATHTGTVLYRCPWCPRTFACGSNMYKHKKAGHPSEWAASVNKRFGER</sequence>
<feature type="domain" description="C2H2-type" evidence="9">
    <location>
        <begin position="648"/>
        <end position="672"/>
    </location>
</feature>
<evidence type="ECO:0000256" key="4">
    <source>
        <dbReference type="ARBA" id="ARBA00022771"/>
    </source>
</evidence>
<dbReference type="Gene3D" id="3.40.1800.20">
    <property type="match status" value="1"/>
</dbReference>
<dbReference type="Pfam" id="PF00096">
    <property type="entry name" value="zf-C2H2"/>
    <property type="match status" value="3"/>
</dbReference>
<evidence type="ECO:0000313" key="10">
    <source>
        <dbReference type="EnsemblMetazoa" id="ADIR001522-PA"/>
    </source>
</evidence>
<feature type="domain" description="C2H2-type" evidence="9">
    <location>
        <begin position="468"/>
        <end position="496"/>
    </location>
</feature>
<feature type="domain" description="C2H2-type" evidence="9">
    <location>
        <begin position="619"/>
        <end position="646"/>
    </location>
</feature>
<dbReference type="VEuPathDB" id="VectorBase:ADIR001522"/>
<accession>A0A182N1L4</accession>
<dbReference type="STRING" id="7168.A0A182N1L4"/>
<feature type="domain" description="C2H2-type" evidence="9">
    <location>
        <begin position="529"/>
        <end position="552"/>
    </location>
</feature>
<evidence type="ECO:0000256" key="2">
    <source>
        <dbReference type="ARBA" id="ARBA00022723"/>
    </source>
</evidence>
<feature type="domain" description="C2H2-type" evidence="9">
    <location>
        <begin position="304"/>
        <end position="331"/>
    </location>
</feature>
<name>A0A182N1L4_9DIPT</name>
<evidence type="ECO:0000256" key="7">
    <source>
        <dbReference type="PROSITE-ProRule" id="PRU00042"/>
    </source>
</evidence>
<dbReference type="PROSITE" id="PS00028">
    <property type="entry name" value="ZINC_FINGER_C2H2_1"/>
    <property type="match status" value="10"/>
</dbReference>
<keyword evidence="3" id="KW-0677">Repeat</keyword>
<keyword evidence="5" id="KW-0862">Zinc</keyword>
<proteinExistence type="predicted"/>
<feature type="region of interest" description="Disordered" evidence="8">
    <location>
        <begin position="354"/>
        <end position="388"/>
    </location>
</feature>
<dbReference type="GO" id="GO:0008270">
    <property type="term" value="F:zinc ion binding"/>
    <property type="evidence" value="ECO:0007669"/>
    <property type="project" value="UniProtKB-KW"/>
</dbReference>
<dbReference type="Gene3D" id="3.30.160.60">
    <property type="entry name" value="Classic Zinc Finger"/>
    <property type="match status" value="8"/>
</dbReference>
<feature type="domain" description="C2H2-type" evidence="9">
    <location>
        <begin position="273"/>
        <end position="301"/>
    </location>
</feature>
<dbReference type="GO" id="GO:0001228">
    <property type="term" value="F:DNA-binding transcription activator activity, RNA polymerase II-specific"/>
    <property type="evidence" value="ECO:0007669"/>
    <property type="project" value="TreeGrafter"/>
</dbReference>
<dbReference type="PANTHER" id="PTHR24376">
    <property type="entry name" value="ZINC FINGER PROTEIN"/>
    <property type="match status" value="1"/>
</dbReference>
<keyword evidence="2" id="KW-0479">Metal-binding</keyword>
<evidence type="ECO:0000313" key="11">
    <source>
        <dbReference type="Proteomes" id="UP000075884"/>
    </source>
</evidence>
<feature type="domain" description="C2H2-type" evidence="9">
    <location>
        <begin position="558"/>
        <end position="585"/>
    </location>
</feature>
<evidence type="ECO:0000259" key="9">
    <source>
        <dbReference type="PROSITE" id="PS50157"/>
    </source>
</evidence>
<evidence type="ECO:0000256" key="8">
    <source>
        <dbReference type="SAM" id="MobiDB-lite"/>
    </source>
</evidence>
<keyword evidence="11" id="KW-1185">Reference proteome</keyword>
<dbReference type="Pfam" id="PF13912">
    <property type="entry name" value="zf-C2H2_6"/>
    <property type="match status" value="3"/>
</dbReference>
<dbReference type="SMART" id="SM00355">
    <property type="entry name" value="ZnF_C2H2"/>
    <property type="match status" value="13"/>
</dbReference>
<dbReference type="PANTHER" id="PTHR24376:SF235">
    <property type="entry name" value="C2H2-TYPE DOMAIN-CONTAINING PROTEIN"/>
    <property type="match status" value="1"/>
</dbReference>
<evidence type="ECO:0000256" key="6">
    <source>
        <dbReference type="ARBA" id="ARBA00023242"/>
    </source>
</evidence>
<protein>
    <recommendedName>
        <fullName evidence="9">C2H2-type domain-containing protein</fullName>
    </recommendedName>
</protein>
<feature type="domain" description="C2H2-type" evidence="9">
    <location>
        <begin position="676"/>
        <end position="704"/>
    </location>
</feature>
<dbReference type="EnsemblMetazoa" id="ADIR001522-RA">
    <property type="protein sequence ID" value="ADIR001522-PA"/>
    <property type="gene ID" value="ADIR001522"/>
</dbReference>
<reference evidence="10" key="2">
    <citation type="submission" date="2020-05" db="UniProtKB">
        <authorList>
            <consortium name="EnsemblMetazoa"/>
        </authorList>
    </citation>
    <scope>IDENTIFICATION</scope>
    <source>
        <strain evidence="10">WRAIR2</strain>
    </source>
</reference>
<dbReference type="Proteomes" id="UP000075884">
    <property type="component" value="Unassembled WGS sequence"/>
</dbReference>
<evidence type="ECO:0000256" key="3">
    <source>
        <dbReference type="ARBA" id="ARBA00022737"/>
    </source>
</evidence>
<feature type="domain" description="C2H2-type" evidence="9">
    <location>
        <begin position="590"/>
        <end position="618"/>
    </location>
</feature>
<dbReference type="GO" id="GO:0000978">
    <property type="term" value="F:RNA polymerase II cis-regulatory region sequence-specific DNA binding"/>
    <property type="evidence" value="ECO:0007669"/>
    <property type="project" value="TreeGrafter"/>
</dbReference>
<reference evidence="11" key="1">
    <citation type="submission" date="2013-03" db="EMBL/GenBank/DDBJ databases">
        <title>The Genome Sequence of Anopheles dirus WRAIR2.</title>
        <authorList>
            <consortium name="The Broad Institute Genomics Platform"/>
            <person name="Neafsey D.E."/>
            <person name="Walton C."/>
            <person name="Walker B."/>
            <person name="Young S.K."/>
            <person name="Zeng Q."/>
            <person name="Gargeya S."/>
            <person name="Fitzgerald M."/>
            <person name="Haas B."/>
            <person name="Abouelleil A."/>
            <person name="Allen A.W."/>
            <person name="Alvarado L."/>
            <person name="Arachchi H.M."/>
            <person name="Berlin A.M."/>
            <person name="Chapman S.B."/>
            <person name="Gainer-Dewar J."/>
            <person name="Goldberg J."/>
            <person name="Griggs A."/>
            <person name="Gujja S."/>
            <person name="Hansen M."/>
            <person name="Howarth C."/>
            <person name="Imamovic A."/>
            <person name="Ireland A."/>
            <person name="Larimer J."/>
            <person name="McCowan C."/>
            <person name="Murphy C."/>
            <person name="Pearson M."/>
            <person name="Poon T.W."/>
            <person name="Priest M."/>
            <person name="Roberts A."/>
            <person name="Saif S."/>
            <person name="Shea T."/>
            <person name="Sisk P."/>
            <person name="Sykes S."/>
            <person name="Wortman J."/>
            <person name="Nusbaum C."/>
            <person name="Birren B."/>
        </authorList>
    </citation>
    <scope>NUCLEOTIDE SEQUENCE [LARGE SCALE GENOMIC DNA]</scope>
    <source>
        <strain evidence="11">WRAIR2</strain>
    </source>
</reference>
<dbReference type="SUPFAM" id="SSF57667">
    <property type="entry name" value="beta-beta-alpha zinc fingers"/>
    <property type="match status" value="6"/>
</dbReference>
<organism evidence="10 11">
    <name type="scientific">Anopheles dirus</name>
    <dbReference type="NCBI Taxonomy" id="7168"/>
    <lineage>
        <taxon>Eukaryota</taxon>
        <taxon>Metazoa</taxon>
        <taxon>Ecdysozoa</taxon>
        <taxon>Arthropoda</taxon>
        <taxon>Hexapoda</taxon>
        <taxon>Insecta</taxon>
        <taxon>Pterygota</taxon>
        <taxon>Neoptera</taxon>
        <taxon>Endopterygota</taxon>
        <taxon>Diptera</taxon>
        <taxon>Nematocera</taxon>
        <taxon>Culicoidea</taxon>
        <taxon>Culicidae</taxon>
        <taxon>Anophelinae</taxon>
        <taxon>Anopheles</taxon>
    </lineage>
</organism>
<dbReference type="PROSITE" id="PS50157">
    <property type="entry name" value="ZINC_FINGER_C2H2_2"/>
    <property type="match status" value="10"/>
</dbReference>
<dbReference type="AlphaFoldDB" id="A0A182N1L4"/>
<comment type="subcellular location">
    <subcellularLocation>
        <location evidence="1">Nucleus</location>
    </subcellularLocation>
</comment>
<keyword evidence="6" id="KW-0539">Nucleus</keyword>
<dbReference type="InterPro" id="IPR013087">
    <property type="entry name" value="Znf_C2H2_type"/>
</dbReference>
<evidence type="ECO:0000256" key="1">
    <source>
        <dbReference type="ARBA" id="ARBA00004123"/>
    </source>
</evidence>
<dbReference type="GO" id="GO:0005634">
    <property type="term" value="C:nucleus"/>
    <property type="evidence" value="ECO:0007669"/>
    <property type="project" value="UniProtKB-SubCell"/>
</dbReference>
<dbReference type="InterPro" id="IPR036236">
    <property type="entry name" value="Znf_C2H2_sf"/>
</dbReference>
<evidence type="ECO:0000256" key="5">
    <source>
        <dbReference type="ARBA" id="ARBA00022833"/>
    </source>
</evidence>
<feature type="domain" description="C2H2-type" evidence="9">
    <location>
        <begin position="499"/>
        <end position="526"/>
    </location>
</feature>
<keyword evidence="4 7" id="KW-0863">Zinc-finger</keyword>